<keyword evidence="2 4" id="KW-0238">DNA-binding</keyword>
<dbReference type="InterPro" id="IPR011075">
    <property type="entry name" value="TetR_C"/>
</dbReference>
<dbReference type="PRINTS" id="PR00455">
    <property type="entry name" value="HTHTETR"/>
</dbReference>
<dbReference type="PANTHER" id="PTHR47506">
    <property type="entry name" value="TRANSCRIPTIONAL REGULATORY PROTEIN"/>
    <property type="match status" value="1"/>
</dbReference>
<gene>
    <name evidence="6" type="ORF">GIS00_09895</name>
</gene>
<evidence type="ECO:0000256" key="2">
    <source>
        <dbReference type="ARBA" id="ARBA00023125"/>
    </source>
</evidence>
<sequence>MPRPSCREQIVDAARTEFHRLGFHGCSVDTITKAAGVPKGSFYNHFPGKEQLAAEVVRRYQEASAWRTADVAGLGPLDELAVRFGALADRHSARSWRRGCLLFNLGAEAGEDSPVLRAAVRAALDDWTARAAALVDAAVRDGSLPAGTDPDRRARFLVTAYEGAVTRSKIEQSDDALDDFFDCALGVARPAPVAATTAPSGAQG</sequence>
<proteinExistence type="predicted"/>
<evidence type="ECO:0000256" key="3">
    <source>
        <dbReference type="ARBA" id="ARBA00023163"/>
    </source>
</evidence>
<name>A0A7K1FJI5_9ACTN</name>
<keyword evidence="3" id="KW-0804">Transcription</keyword>
<evidence type="ECO:0000259" key="5">
    <source>
        <dbReference type="PROSITE" id="PS50977"/>
    </source>
</evidence>
<dbReference type="Pfam" id="PF00440">
    <property type="entry name" value="TetR_N"/>
    <property type="match status" value="1"/>
</dbReference>
<dbReference type="GO" id="GO:0003677">
    <property type="term" value="F:DNA binding"/>
    <property type="evidence" value="ECO:0007669"/>
    <property type="project" value="UniProtKB-UniRule"/>
</dbReference>
<feature type="DNA-binding region" description="H-T-H motif" evidence="4">
    <location>
        <begin position="27"/>
        <end position="46"/>
    </location>
</feature>
<dbReference type="Pfam" id="PF16925">
    <property type="entry name" value="TetR_C_13"/>
    <property type="match status" value="1"/>
</dbReference>
<dbReference type="InterPro" id="IPR036271">
    <property type="entry name" value="Tet_transcr_reg_TetR-rel_C_sf"/>
</dbReference>
<evidence type="ECO:0000256" key="4">
    <source>
        <dbReference type="PROSITE-ProRule" id="PRU00335"/>
    </source>
</evidence>
<dbReference type="RefSeq" id="WP_154768256.1">
    <property type="nucleotide sequence ID" value="NZ_WLYK01000002.1"/>
</dbReference>
<protein>
    <submittedName>
        <fullName evidence="6">TetR family transcriptional regulator</fullName>
    </submittedName>
</protein>
<dbReference type="Gene3D" id="1.10.357.10">
    <property type="entry name" value="Tetracycline Repressor, domain 2"/>
    <property type="match status" value="1"/>
</dbReference>
<dbReference type="Proteomes" id="UP000460221">
    <property type="component" value="Unassembled WGS sequence"/>
</dbReference>
<dbReference type="SUPFAM" id="SSF46689">
    <property type="entry name" value="Homeodomain-like"/>
    <property type="match status" value="1"/>
</dbReference>
<dbReference type="AlphaFoldDB" id="A0A7K1FJI5"/>
<evidence type="ECO:0000256" key="1">
    <source>
        <dbReference type="ARBA" id="ARBA00023015"/>
    </source>
</evidence>
<reference evidence="6 7" key="1">
    <citation type="submission" date="2019-11" db="EMBL/GenBank/DDBJ databases">
        <authorList>
            <person name="Jiang L.-Q."/>
        </authorList>
    </citation>
    <scope>NUCLEOTIDE SEQUENCE [LARGE SCALE GENOMIC DNA]</scope>
    <source>
        <strain evidence="6 7">YIM 132087</strain>
    </source>
</reference>
<dbReference type="PROSITE" id="PS50977">
    <property type="entry name" value="HTH_TETR_2"/>
    <property type="match status" value="1"/>
</dbReference>
<dbReference type="SUPFAM" id="SSF48498">
    <property type="entry name" value="Tetracyclin repressor-like, C-terminal domain"/>
    <property type="match status" value="1"/>
</dbReference>
<dbReference type="InterPro" id="IPR009057">
    <property type="entry name" value="Homeodomain-like_sf"/>
</dbReference>
<keyword evidence="7" id="KW-1185">Reference proteome</keyword>
<feature type="domain" description="HTH tetR-type" evidence="5">
    <location>
        <begin position="4"/>
        <end position="64"/>
    </location>
</feature>
<dbReference type="EMBL" id="WLYK01000002">
    <property type="protein sequence ID" value="MTD14258.1"/>
    <property type="molecule type" value="Genomic_DNA"/>
</dbReference>
<dbReference type="PANTHER" id="PTHR47506:SF1">
    <property type="entry name" value="HTH-TYPE TRANSCRIPTIONAL REGULATOR YJDC"/>
    <property type="match status" value="1"/>
</dbReference>
<organism evidence="6 7">
    <name type="scientific">Nakamurella alba</name>
    <dbReference type="NCBI Taxonomy" id="2665158"/>
    <lineage>
        <taxon>Bacteria</taxon>
        <taxon>Bacillati</taxon>
        <taxon>Actinomycetota</taxon>
        <taxon>Actinomycetes</taxon>
        <taxon>Nakamurellales</taxon>
        <taxon>Nakamurellaceae</taxon>
        <taxon>Nakamurella</taxon>
    </lineage>
</organism>
<evidence type="ECO:0000313" key="6">
    <source>
        <dbReference type="EMBL" id="MTD14258.1"/>
    </source>
</evidence>
<dbReference type="InterPro" id="IPR001647">
    <property type="entry name" value="HTH_TetR"/>
</dbReference>
<comment type="caution">
    <text evidence="6">The sequence shown here is derived from an EMBL/GenBank/DDBJ whole genome shotgun (WGS) entry which is preliminary data.</text>
</comment>
<evidence type="ECO:0000313" key="7">
    <source>
        <dbReference type="Proteomes" id="UP000460221"/>
    </source>
</evidence>
<keyword evidence="1" id="KW-0805">Transcription regulation</keyword>
<accession>A0A7K1FJI5</accession>